<evidence type="ECO:0000313" key="1">
    <source>
        <dbReference type="EMBL" id="GGO43898.1"/>
    </source>
</evidence>
<organism evidence="1 2">
    <name type="scientific">Streptomyces daqingensis</name>
    <dbReference type="NCBI Taxonomy" id="1472640"/>
    <lineage>
        <taxon>Bacteria</taxon>
        <taxon>Bacillati</taxon>
        <taxon>Actinomycetota</taxon>
        <taxon>Actinomycetes</taxon>
        <taxon>Kitasatosporales</taxon>
        <taxon>Streptomycetaceae</taxon>
        <taxon>Streptomyces</taxon>
    </lineage>
</organism>
<dbReference type="EMBL" id="BMMP01000002">
    <property type="protein sequence ID" value="GGO43898.1"/>
    <property type="molecule type" value="Genomic_DNA"/>
</dbReference>
<protein>
    <submittedName>
        <fullName evidence="1">Uncharacterized protein</fullName>
    </submittedName>
</protein>
<evidence type="ECO:0000313" key="2">
    <source>
        <dbReference type="Proteomes" id="UP000631535"/>
    </source>
</evidence>
<proteinExistence type="predicted"/>
<accession>A0ABQ2LWB0</accession>
<sequence length="145" mass="16845">MHSEIEAWARSFTGNLDYLDWASSRLTLPDWLALARLFRPKFIEVSGCVLWDRAYHPENFQLWHDQVNGNPTAIESVLNRVRLWQFIDVDSQEDEVAMNSLAQDIVFFWRASLENAFPEKEFEVSIIDIGDGPEVGFIVRRPTTD</sequence>
<gene>
    <name evidence="1" type="ORF">GCM10012287_08150</name>
</gene>
<reference evidence="2" key="1">
    <citation type="journal article" date="2019" name="Int. J. Syst. Evol. Microbiol.">
        <title>The Global Catalogue of Microorganisms (GCM) 10K type strain sequencing project: providing services to taxonomists for standard genome sequencing and annotation.</title>
        <authorList>
            <consortium name="The Broad Institute Genomics Platform"/>
            <consortium name="The Broad Institute Genome Sequencing Center for Infectious Disease"/>
            <person name="Wu L."/>
            <person name="Ma J."/>
        </authorList>
    </citation>
    <scope>NUCLEOTIDE SEQUENCE [LARGE SCALE GENOMIC DNA]</scope>
    <source>
        <strain evidence="2">CGMCC 4.7178</strain>
    </source>
</reference>
<name>A0ABQ2LWB0_9ACTN</name>
<keyword evidence="2" id="KW-1185">Reference proteome</keyword>
<dbReference type="Proteomes" id="UP000631535">
    <property type="component" value="Unassembled WGS sequence"/>
</dbReference>
<comment type="caution">
    <text evidence="1">The sequence shown here is derived from an EMBL/GenBank/DDBJ whole genome shotgun (WGS) entry which is preliminary data.</text>
</comment>